<reference evidence="6" key="2">
    <citation type="submission" date="2021-01" db="UniProtKB">
        <authorList>
            <consortium name="EnsemblPlants"/>
        </authorList>
    </citation>
    <scope>IDENTIFICATION</scope>
</reference>
<dbReference type="Gene3D" id="3.40.50.2000">
    <property type="entry name" value="Glycogen Phosphorylase B"/>
    <property type="match status" value="2"/>
</dbReference>
<evidence type="ECO:0000256" key="4">
    <source>
        <dbReference type="SAM" id="MobiDB-lite"/>
    </source>
</evidence>
<name>A0A7N2MW78_QUELO</name>
<dbReference type="PANTHER" id="PTHR11926:SF1560">
    <property type="entry name" value="UDP-GLYCOSYLTRANSFERASE 74E1-RELATED"/>
    <property type="match status" value="1"/>
</dbReference>
<keyword evidence="2" id="KW-0808">Transferase</keyword>
<dbReference type="GO" id="GO:0080044">
    <property type="term" value="F:quercetin 7-O-glucosyltransferase activity"/>
    <property type="evidence" value="ECO:0007669"/>
    <property type="project" value="TreeGrafter"/>
</dbReference>
<dbReference type="FunFam" id="3.40.50.2000:FF:000019">
    <property type="entry name" value="Glycosyltransferase"/>
    <property type="match status" value="1"/>
</dbReference>
<feature type="region of interest" description="Disordered" evidence="4">
    <location>
        <begin position="791"/>
        <end position="871"/>
    </location>
</feature>
<feature type="region of interest" description="Disordered" evidence="4">
    <location>
        <begin position="1029"/>
        <end position="1053"/>
    </location>
</feature>
<evidence type="ECO:0000313" key="6">
    <source>
        <dbReference type="EnsemblPlants" id="QL10p058830:mrna"/>
    </source>
</evidence>
<dbReference type="PANTHER" id="PTHR11926">
    <property type="entry name" value="GLUCOSYL/GLUCURONOSYL TRANSFERASES"/>
    <property type="match status" value="1"/>
</dbReference>
<protein>
    <recommendedName>
        <fullName evidence="5">Glycosyltransferase N-terminal domain-containing protein</fullName>
    </recommendedName>
</protein>
<organism evidence="6 7">
    <name type="scientific">Quercus lobata</name>
    <name type="common">Valley oak</name>
    <dbReference type="NCBI Taxonomy" id="97700"/>
    <lineage>
        <taxon>Eukaryota</taxon>
        <taxon>Viridiplantae</taxon>
        <taxon>Streptophyta</taxon>
        <taxon>Embryophyta</taxon>
        <taxon>Tracheophyta</taxon>
        <taxon>Spermatophyta</taxon>
        <taxon>Magnoliopsida</taxon>
        <taxon>eudicotyledons</taxon>
        <taxon>Gunneridae</taxon>
        <taxon>Pentapetalae</taxon>
        <taxon>rosids</taxon>
        <taxon>fabids</taxon>
        <taxon>Fagales</taxon>
        <taxon>Fagaceae</taxon>
        <taxon>Quercus</taxon>
    </lineage>
</organism>
<dbReference type="Pfam" id="PF26168">
    <property type="entry name" value="Glyco_transf_N"/>
    <property type="match status" value="1"/>
</dbReference>
<proteinExistence type="inferred from homology"/>
<evidence type="ECO:0000256" key="1">
    <source>
        <dbReference type="ARBA" id="ARBA00009995"/>
    </source>
</evidence>
<feature type="domain" description="Glycosyltransferase N-terminal" evidence="5">
    <location>
        <begin position="7"/>
        <end position="52"/>
    </location>
</feature>
<dbReference type="Gramene" id="QL10p058830:mrna">
    <property type="protein sequence ID" value="QL10p058830:mrna"/>
    <property type="gene ID" value="QL10p058830"/>
</dbReference>
<dbReference type="CDD" id="cd03784">
    <property type="entry name" value="GT1_Gtf-like"/>
    <property type="match status" value="1"/>
</dbReference>
<feature type="compositionally biased region" description="Basic and acidic residues" evidence="4">
    <location>
        <begin position="1029"/>
        <end position="1047"/>
    </location>
</feature>
<evidence type="ECO:0000313" key="7">
    <source>
        <dbReference type="Proteomes" id="UP000594261"/>
    </source>
</evidence>
<dbReference type="InterPro" id="IPR002213">
    <property type="entry name" value="UDP_glucos_trans"/>
</dbReference>
<dbReference type="AlphaFoldDB" id="A0A7N2MW78"/>
<evidence type="ECO:0000256" key="3">
    <source>
        <dbReference type="SAM" id="Coils"/>
    </source>
</evidence>
<feature type="compositionally biased region" description="Pro residues" evidence="4">
    <location>
        <begin position="814"/>
        <end position="830"/>
    </location>
</feature>
<evidence type="ECO:0000259" key="5">
    <source>
        <dbReference type="Pfam" id="PF26168"/>
    </source>
</evidence>
<dbReference type="EMBL" id="LRBV02000010">
    <property type="status" value="NOT_ANNOTATED_CDS"/>
    <property type="molecule type" value="Genomic_DNA"/>
</dbReference>
<dbReference type="Proteomes" id="UP000594261">
    <property type="component" value="Chromosome 10"/>
</dbReference>
<feature type="compositionally biased region" description="Low complexity" evidence="4">
    <location>
        <begin position="1164"/>
        <end position="1174"/>
    </location>
</feature>
<keyword evidence="3" id="KW-0175">Coiled coil</keyword>
<keyword evidence="7" id="KW-1185">Reference proteome</keyword>
<feature type="coiled-coil region" evidence="3">
    <location>
        <begin position="530"/>
        <end position="592"/>
    </location>
</feature>
<dbReference type="GO" id="GO:0080043">
    <property type="term" value="F:quercetin 3-O-glucosyltransferase activity"/>
    <property type="evidence" value="ECO:0007669"/>
    <property type="project" value="TreeGrafter"/>
</dbReference>
<sequence length="1174" mass="132903">MERETHILVIPYPVQGHINPMLQFSKRLATKGARVTLVATSTIRNSMQALQGASSVNIEIISDGSEGDENLENLIATLDRFKVIVSQSLSEYIEKLNSSKYPPKFIVYDHVLPWTLDVAKKYGLDGAPFFTQSCAVNVIYYHLKQGTIRLPIEGPTVSLPSLPKLTINDISSFLSNPSLYPALLNLVMDQFSNFLEAKWLFFSSFMDLELEVVNWMASQQWPIKTIGPTIPSMYLDKRLEDDKEYGLHLFKPDVDACIKWLDTKETHTVVYTSFGSLASLGKEQMQELTWGLRNSNCYFLWIVRETEQKKLPTNFLQETAGKGLVVSWCPQLEVLAHKAIGCFMTHCGWNSTLEALSLGVPMVAMPQWTDQLTNAKFIVDVWKVGVRIKLDERGIATKEEIELCIREVIGGERGKEMRGNSIRWKELAKEAMNEVEEEAAPFQPTIKEEEEEEVVEVLDSEDDFEVFNQPQSLEVLAGDFCHLPPTQVSYLYEVSIDPNTMVLQRKTRFMKRHEVFLSLKRDLTLAVQAMHRAEELVNNSHRQMKDEEGRHIAIVDTFNVAEKRIEELNTKLTEADRDKKSAEATLHRAERQRPEHDSIKFWRRPCLPRSTGYYLKSRYPAVRLIQCLPTSNKNLKEDFLIFSGEWHDGLPCPMEEGIPDRRSTKPKLSLVKKASLDSLLKAEIYVNETDGQLWVAHLILGYTPLLFAFQAPKCVIRTRDPWLQRISVSYKGFVFSEGIPLPKDNSRTKPLFVATISIGAFPSQPILREEEVEEKGEEEEEEVVELLDSLEDFGPGKNAPGKSTQSQIPSLPTRSPPPAPHQPSHQPPQPVRIDAAELKMRKEQKGKDRGQERSDVQPPEPQAWLPVSMHGGEPLRDDVSIRDFNSGIGCHIASAIEEALLLPTDMIEIKNARKNELILNNKIYLGMVIQNTFRLDEMLNNCYNQLDDERKKRESAVQTLNVSKQDLAETKKKLLAEEQARKSANSALEGFQKQAKDQGKRLREANAELKAAREQVTVLKKHLEETQKLREQAEKSREEAERAKVEAKQATNETEQKGYEIGVVEMEETQRAEVPMMCRIYCTQTWDEALNRAGVEASSELRRPENVFYPEAIRTSAPPFSQAEDSPSTINPNEEVLPPSLPPPGQPKPAKGNNAPPEASLDKAVAASEAEVAS</sequence>
<dbReference type="InterPro" id="IPR035595">
    <property type="entry name" value="UDP_glycos_trans_CS"/>
</dbReference>
<reference evidence="6 7" key="1">
    <citation type="journal article" date="2016" name="G3 (Bethesda)">
        <title>First Draft Assembly and Annotation of the Genome of a California Endemic Oak Quercus lobata Nee (Fagaceae).</title>
        <authorList>
            <person name="Sork V.L."/>
            <person name="Fitz-Gibbon S.T."/>
            <person name="Puiu D."/>
            <person name="Crepeau M."/>
            <person name="Gugger P.F."/>
            <person name="Sherman R."/>
            <person name="Stevens K."/>
            <person name="Langley C.H."/>
            <person name="Pellegrini M."/>
            <person name="Salzberg S.L."/>
        </authorList>
    </citation>
    <scope>NUCLEOTIDE SEQUENCE [LARGE SCALE GENOMIC DNA]</scope>
    <source>
        <strain evidence="6 7">cv. SW786</strain>
    </source>
</reference>
<dbReference type="InterPro" id="IPR058980">
    <property type="entry name" value="Glyco_transf_N"/>
</dbReference>
<accession>A0A7N2MW78</accession>
<dbReference type="PROSITE" id="PS00375">
    <property type="entry name" value="UDPGT"/>
    <property type="match status" value="1"/>
</dbReference>
<dbReference type="InParanoid" id="A0A7N2MW78"/>
<dbReference type="SUPFAM" id="SSF53756">
    <property type="entry name" value="UDP-Glycosyltransferase/glycogen phosphorylase"/>
    <property type="match status" value="1"/>
</dbReference>
<comment type="similarity">
    <text evidence="1">Belongs to the UDP-glycosyltransferase family.</text>
</comment>
<feature type="compositionally biased region" description="Basic and acidic residues" evidence="4">
    <location>
        <begin position="834"/>
        <end position="855"/>
    </location>
</feature>
<dbReference type="EnsemblPlants" id="QL10p058830:mrna">
    <property type="protein sequence ID" value="QL10p058830:mrna"/>
    <property type="gene ID" value="QL10p058830"/>
</dbReference>
<feature type="region of interest" description="Disordered" evidence="4">
    <location>
        <begin position="1115"/>
        <end position="1174"/>
    </location>
</feature>
<evidence type="ECO:0000256" key="2">
    <source>
        <dbReference type="ARBA" id="ARBA00022679"/>
    </source>
</evidence>
<dbReference type="Pfam" id="PF00201">
    <property type="entry name" value="UDPGT"/>
    <property type="match status" value="1"/>
</dbReference>